<evidence type="ECO:0000256" key="6">
    <source>
        <dbReference type="ARBA" id="ARBA00022741"/>
    </source>
</evidence>
<evidence type="ECO:0000256" key="3">
    <source>
        <dbReference type="ARBA" id="ARBA00012201"/>
    </source>
</evidence>
<dbReference type="Gene3D" id="3.40.50.1000">
    <property type="entry name" value="HAD superfamily/HAD-like"/>
    <property type="match status" value="1"/>
</dbReference>
<dbReference type="InterPro" id="IPR036412">
    <property type="entry name" value="HAD-like_sf"/>
</dbReference>
<comment type="catalytic activity">
    <reaction evidence="1">
        <text>ATP = 3',5'-cyclic AMP + diphosphate</text>
        <dbReference type="Rhea" id="RHEA:15389"/>
        <dbReference type="ChEBI" id="CHEBI:30616"/>
        <dbReference type="ChEBI" id="CHEBI:33019"/>
        <dbReference type="ChEBI" id="CHEBI:58165"/>
        <dbReference type="EC" id="4.6.1.1"/>
    </reaction>
</comment>
<evidence type="ECO:0000313" key="15">
    <source>
        <dbReference type="EMBL" id="EAR94513.2"/>
    </source>
</evidence>
<dbReference type="eggNOG" id="KOG0206">
    <property type="taxonomic scope" value="Eukaryota"/>
</dbReference>
<dbReference type="SUPFAM" id="SSF55073">
    <property type="entry name" value="Nucleotide cyclase"/>
    <property type="match status" value="2"/>
</dbReference>
<feature type="domain" description="Guanylate cyclase" evidence="14">
    <location>
        <begin position="2465"/>
        <end position="2600"/>
    </location>
</feature>
<dbReference type="RefSeq" id="XP_001014616.2">
    <property type="nucleotide sequence ID" value="XM_001014616.3"/>
</dbReference>
<feature type="transmembrane region" description="Helical" evidence="13">
    <location>
        <begin position="2328"/>
        <end position="2346"/>
    </location>
</feature>
<reference evidence="16" key="1">
    <citation type="journal article" date="2006" name="PLoS Biol.">
        <title>Macronuclear genome sequence of the ciliate Tetrahymena thermophila, a model eukaryote.</title>
        <authorList>
            <person name="Eisen J.A."/>
            <person name="Coyne R.S."/>
            <person name="Wu M."/>
            <person name="Wu D."/>
            <person name="Thiagarajan M."/>
            <person name="Wortman J.R."/>
            <person name="Badger J.H."/>
            <person name="Ren Q."/>
            <person name="Amedeo P."/>
            <person name="Jones K.M."/>
            <person name="Tallon L.J."/>
            <person name="Delcher A.L."/>
            <person name="Salzberg S.L."/>
            <person name="Silva J.C."/>
            <person name="Haas B.J."/>
            <person name="Majoros W.H."/>
            <person name="Farzad M."/>
            <person name="Carlton J.M."/>
            <person name="Smith R.K. Jr."/>
            <person name="Garg J."/>
            <person name="Pearlman R.E."/>
            <person name="Karrer K.M."/>
            <person name="Sun L."/>
            <person name="Manning G."/>
            <person name="Elde N.C."/>
            <person name="Turkewitz A.P."/>
            <person name="Asai D.J."/>
            <person name="Wilkes D.E."/>
            <person name="Wang Y."/>
            <person name="Cai H."/>
            <person name="Collins K."/>
            <person name="Stewart B.A."/>
            <person name="Lee S.R."/>
            <person name="Wilamowska K."/>
            <person name="Weinberg Z."/>
            <person name="Ruzzo W.L."/>
            <person name="Wloga D."/>
            <person name="Gaertig J."/>
            <person name="Frankel J."/>
            <person name="Tsao C.-C."/>
            <person name="Gorovsky M.A."/>
            <person name="Keeling P.J."/>
            <person name="Waller R.F."/>
            <person name="Patron N.J."/>
            <person name="Cherry J.M."/>
            <person name="Stover N.A."/>
            <person name="Krieger C.J."/>
            <person name="del Toro C."/>
            <person name="Ryder H.F."/>
            <person name="Williamson S.C."/>
            <person name="Barbeau R.A."/>
            <person name="Hamilton E.P."/>
            <person name="Orias E."/>
        </authorList>
    </citation>
    <scope>NUCLEOTIDE SEQUENCE [LARGE SCALE GENOMIC DNA]</scope>
    <source>
        <strain evidence="16">SB210</strain>
    </source>
</reference>
<evidence type="ECO:0000256" key="11">
    <source>
        <dbReference type="ARBA" id="ARBA00023239"/>
    </source>
</evidence>
<feature type="transmembrane region" description="Helical" evidence="13">
    <location>
        <begin position="139"/>
        <end position="157"/>
    </location>
</feature>
<dbReference type="Proteomes" id="UP000009168">
    <property type="component" value="Unassembled WGS sequence"/>
</dbReference>
<keyword evidence="5" id="KW-0479">Metal-binding</keyword>
<feature type="transmembrane region" description="Helical" evidence="13">
    <location>
        <begin position="373"/>
        <end position="392"/>
    </location>
</feature>
<dbReference type="InParanoid" id="Q23DS0"/>
<organism evidence="15 16">
    <name type="scientific">Tetrahymena thermophila (strain SB210)</name>
    <dbReference type="NCBI Taxonomy" id="312017"/>
    <lineage>
        <taxon>Eukaryota</taxon>
        <taxon>Sar</taxon>
        <taxon>Alveolata</taxon>
        <taxon>Ciliophora</taxon>
        <taxon>Intramacronucleata</taxon>
        <taxon>Oligohymenophorea</taxon>
        <taxon>Hymenostomatida</taxon>
        <taxon>Tetrahymenina</taxon>
        <taxon>Tetrahymenidae</taxon>
        <taxon>Tetrahymena</taxon>
    </lineage>
</organism>
<protein>
    <recommendedName>
        <fullName evidence="3">adenylate cyclase</fullName>
        <ecNumber evidence="3">4.6.1.1</ecNumber>
    </recommendedName>
</protein>
<evidence type="ECO:0000256" key="4">
    <source>
        <dbReference type="ARBA" id="ARBA00022692"/>
    </source>
</evidence>
<evidence type="ECO:0000256" key="1">
    <source>
        <dbReference type="ARBA" id="ARBA00001593"/>
    </source>
</evidence>
<feature type="transmembrane region" description="Helical" evidence="13">
    <location>
        <begin position="1964"/>
        <end position="1988"/>
    </location>
</feature>
<feature type="transmembrane region" description="Helical" evidence="13">
    <location>
        <begin position="1913"/>
        <end position="1932"/>
    </location>
</feature>
<name>Q23DS0_TETTS</name>
<dbReference type="InterPro" id="IPR008250">
    <property type="entry name" value="ATPase_P-typ_transduc_dom_A_sf"/>
</dbReference>
<evidence type="ECO:0000256" key="9">
    <source>
        <dbReference type="ARBA" id="ARBA00022989"/>
    </source>
</evidence>
<dbReference type="EC" id="4.6.1.1" evidence="3"/>
<keyword evidence="16" id="KW-1185">Reference proteome</keyword>
<feature type="domain" description="Guanylate cyclase" evidence="14">
    <location>
        <begin position="3222"/>
        <end position="3358"/>
    </location>
</feature>
<comment type="subcellular location">
    <subcellularLocation>
        <location evidence="2">Membrane</location>
        <topology evidence="2">Multi-pass membrane protein</topology>
    </subcellularLocation>
</comment>
<dbReference type="eggNOG" id="KOG4171">
    <property type="taxonomic scope" value="Eukaryota"/>
</dbReference>
<feature type="transmembrane region" description="Helical" evidence="13">
    <location>
        <begin position="2063"/>
        <end position="2082"/>
    </location>
</feature>
<dbReference type="EMBL" id="GG662712">
    <property type="protein sequence ID" value="EAR94513.2"/>
    <property type="molecule type" value="Genomic_DNA"/>
</dbReference>
<feature type="compositionally biased region" description="Basic and acidic residues" evidence="12">
    <location>
        <begin position="2760"/>
        <end position="2771"/>
    </location>
</feature>
<dbReference type="OrthoDB" id="354346at2759"/>
<evidence type="ECO:0000256" key="5">
    <source>
        <dbReference type="ARBA" id="ARBA00022723"/>
    </source>
</evidence>
<evidence type="ECO:0000256" key="2">
    <source>
        <dbReference type="ARBA" id="ARBA00004141"/>
    </source>
</evidence>
<dbReference type="HOGENOM" id="CLU_225461_0_0_1"/>
<feature type="transmembrane region" description="Helical" evidence="13">
    <location>
        <begin position="3042"/>
        <end position="3062"/>
    </location>
</feature>
<dbReference type="KEGG" id="tet:TTHERM_00046210"/>
<evidence type="ECO:0000259" key="14">
    <source>
        <dbReference type="PROSITE" id="PS50125"/>
    </source>
</evidence>
<dbReference type="GeneID" id="7836808"/>
<dbReference type="SUPFAM" id="SSF81653">
    <property type="entry name" value="Calcium ATPase, transduction domain A"/>
    <property type="match status" value="1"/>
</dbReference>
<keyword evidence="9 13" id="KW-1133">Transmembrane helix</keyword>
<feature type="transmembrane region" description="Helical" evidence="13">
    <location>
        <begin position="3074"/>
        <end position="3097"/>
    </location>
</feature>
<feature type="compositionally biased region" description="Polar residues" evidence="12">
    <location>
        <begin position="748"/>
        <end position="760"/>
    </location>
</feature>
<feature type="transmembrane region" description="Helical" evidence="13">
    <location>
        <begin position="2304"/>
        <end position="2322"/>
    </location>
</feature>
<feature type="region of interest" description="Disordered" evidence="12">
    <location>
        <begin position="736"/>
        <end position="767"/>
    </location>
</feature>
<feature type="transmembrane region" description="Helical" evidence="13">
    <location>
        <begin position="1994"/>
        <end position="2012"/>
    </location>
</feature>
<dbReference type="GO" id="GO:0046872">
    <property type="term" value="F:metal ion binding"/>
    <property type="evidence" value="ECO:0007669"/>
    <property type="project" value="UniProtKB-KW"/>
</dbReference>
<feature type="transmembrane region" description="Helical" evidence="13">
    <location>
        <begin position="428"/>
        <end position="449"/>
    </location>
</feature>
<dbReference type="Gene3D" id="2.70.150.10">
    <property type="entry name" value="Calcium-transporting ATPase, cytoplasmic transduction domain A"/>
    <property type="match status" value="1"/>
</dbReference>
<gene>
    <name evidence="15" type="ORF">TTHERM_00046210</name>
</gene>
<evidence type="ECO:0000256" key="8">
    <source>
        <dbReference type="ARBA" id="ARBA00022842"/>
    </source>
</evidence>
<dbReference type="GO" id="GO:0005524">
    <property type="term" value="F:ATP binding"/>
    <property type="evidence" value="ECO:0007669"/>
    <property type="project" value="UniProtKB-KW"/>
</dbReference>
<feature type="transmembrane region" description="Helical" evidence="13">
    <location>
        <begin position="2238"/>
        <end position="2257"/>
    </location>
</feature>
<evidence type="ECO:0000256" key="7">
    <source>
        <dbReference type="ARBA" id="ARBA00022840"/>
    </source>
</evidence>
<dbReference type="InterPro" id="IPR029787">
    <property type="entry name" value="Nucleotide_cyclase"/>
</dbReference>
<keyword evidence="6" id="KW-0547">Nucleotide-binding</keyword>
<evidence type="ECO:0000256" key="13">
    <source>
        <dbReference type="SAM" id="Phobius"/>
    </source>
</evidence>
<dbReference type="PROSITE" id="PS00154">
    <property type="entry name" value="ATPASE_E1_E2"/>
    <property type="match status" value="1"/>
</dbReference>
<evidence type="ECO:0000256" key="10">
    <source>
        <dbReference type="ARBA" id="ARBA00023136"/>
    </source>
</evidence>
<dbReference type="SMART" id="SM00044">
    <property type="entry name" value="CYCc"/>
    <property type="match status" value="2"/>
</dbReference>
<feature type="compositionally biased region" description="Polar residues" evidence="12">
    <location>
        <begin position="2772"/>
        <end position="2786"/>
    </location>
</feature>
<feature type="transmembrane region" description="Helical" evidence="13">
    <location>
        <begin position="3144"/>
        <end position="3162"/>
    </location>
</feature>
<feature type="compositionally biased region" description="Polar residues" evidence="12">
    <location>
        <begin position="960"/>
        <end position="989"/>
    </location>
</feature>
<feature type="region of interest" description="Disordered" evidence="12">
    <location>
        <begin position="945"/>
        <end position="989"/>
    </location>
</feature>
<dbReference type="GO" id="GO:0009190">
    <property type="term" value="P:cyclic nucleotide biosynthetic process"/>
    <property type="evidence" value="ECO:0007669"/>
    <property type="project" value="InterPro"/>
</dbReference>
<keyword evidence="8" id="KW-0460">Magnesium</keyword>
<dbReference type="Gene3D" id="3.30.70.1230">
    <property type="entry name" value="Nucleotide cyclase"/>
    <property type="match status" value="2"/>
</dbReference>
<dbReference type="STRING" id="312017.Q23DS0"/>
<dbReference type="GO" id="GO:0005886">
    <property type="term" value="C:plasma membrane"/>
    <property type="evidence" value="ECO:0007669"/>
    <property type="project" value="TreeGrafter"/>
</dbReference>
<keyword evidence="7" id="KW-0067">ATP-binding</keyword>
<dbReference type="SUPFAM" id="SSF56784">
    <property type="entry name" value="HAD-like"/>
    <property type="match status" value="1"/>
</dbReference>
<evidence type="ECO:0000313" key="16">
    <source>
        <dbReference type="Proteomes" id="UP000009168"/>
    </source>
</evidence>
<feature type="transmembrane region" description="Helical" evidence="13">
    <location>
        <begin position="114"/>
        <end position="133"/>
    </location>
</feature>
<dbReference type="Pfam" id="PF00211">
    <property type="entry name" value="Guanylate_cyc"/>
    <property type="match status" value="2"/>
</dbReference>
<dbReference type="PROSITE" id="PS50125">
    <property type="entry name" value="GUANYLATE_CYCLASE_2"/>
    <property type="match status" value="2"/>
</dbReference>
<feature type="region of interest" description="Disordered" evidence="12">
    <location>
        <begin position="2713"/>
        <end position="2786"/>
    </location>
</feature>
<feature type="transmembrane region" description="Helical" evidence="13">
    <location>
        <begin position="2024"/>
        <end position="2043"/>
    </location>
</feature>
<dbReference type="CDD" id="cd07302">
    <property type="entry name" value="CHD"/>
    <property type="match status" value="2"/>
</dbReference>
<feature type="transmembrane region" description="Helical" evidence="13">
    <location>
        <begin position="2272"/>
        <end position="2292"/>
    </location>
</feature>
<sequence length="3413" mass="395324">MLKSPNQANNILSTYAGRVKKLFETQNKKGNFEQGFKNQTQNKFTSVDGDTVVCTCECHGQKQSQLKRKIVLNKGGTNSFNSFRGKFKSAQQNLIYTSRSSKINLFFKVLNETILSKPIYIYTLIALLFFSYRSQVSPYTYQVFLIPLLFYVALAIIKEYYINYHKFLLDRDILRGYQVKVLNKLSQAKQQIQSQNSKSSNSQSTQNENEKEINHLKCCLLEPGDILLIKKDEFVPADVLILDSSERYFDVNTQKINGQSSLQPKEALRVTFEDPNSQVKGKFEEYKKQLNCTVEYNYESNIAEEMEGTLRLKVEPTGEKFTIQNILLNGTYLHRVDWVFGLVLKCGKESHIYDNTNYNIRKKNFFERIISKFSYFLIAVLIMLSLLSRLLYTERRANDTQLSDVQAYLSQNYWHNDKTILIDSRTFYIIYSICLPLSIFALLDFLLIYQKIQLQYNNSSQKQPIVVNNPDALPNLSVVNWAFFDKTGTITNNRLKIESIIVENELYFLDKQSQFYKQMLDVENQQDLFIDDQDIQLAQLGIQPAGQSVLNPKNKDEQEDQYKHQESANQLTETLKMNQNNNYNTKIFDSKHNLMQSNNPFVAKVAIQTSIMMSNNNGNIESSLFGVKNGMDSNKLKIQKNGSYRMNTLGEVQSPFGKSTSNSQEQRKRIESVFVKAPSRFAPSSNNNNSTNANIVLGLTQNEVVSLNDLNKNDKNKANAFSPIIEASIQRNEHSLDSIPQKGGADNNKLQFSPDFNQTKNQNHNQNLDQQQDRKYSFALDYQQQQNQNYEKNNQKQQQDQQNEQDYQGIENLQRDENRVQISTNRSLEVKSEECIIKNHNRNNETNKNNSDMKNQSDEQGMICNFLGLQDDENQEKNEHNKGNYITYQNKDNEVNNIGLLFSIGSNQKVKMPKKHNTIIQEVEVKYEGEDEENDDQREQMAQNINRDLSPKSSILAGKQKSSSSANITNSNHPSSPKFKSNKSQSFNNLHDINGQIKMNNTVMNTEGQTGMFGQDSSIQEQDEIKEEYSVNISEEEENLELPSENQEVNRVTMWNFSNQQQIKIQNFTLYDIQSPSTYHINPLAVPQPTGNSFIQQNNEKKFSLQNLEVVSPLPNFNVKKVTSNLYDQQESFPNILNPSDKRIQGFDLQSKQPSAQELKSPSLKIESKDMITSQTSQKGLQSFKKRMLSRGASLDINQAAIINKRGVRFAGANGEDNSNGTSPLQRSNTLKQIHEVSKQFQYLKHSRSNNTNEILKSNTSPTEFKKTELNLLSELGDLSPVSFKRANHLQRLTRMNLQILSHQNAPTNAIANTTTSNIKQSQMSEISIQKITYHEGEEEFINRLSDYKDSTQDFVKALIVCQGWKIKVGKDGRHKKMDGKKREDEYIFKYIENLGIKCKLQMKRNQFYIISNTKNPTAPSNKVVIRKSIDFYRERNRSSFLVEESQIPNENEKMSKILNSPVTYHLYVRGDTSILDLCKDMNEMFKERLRFCIAKQFDLGCRAIIYGKKQVTRKQAEEIESNIKTMKSQVEEFEGFYDKLLQEMESEIHFLGCIFIQDQINEGFQENLQFLNDSLVKVGILSGDTQEKVKSVANLTQFTSPEFGLSQKIFEIEGTTHDEISISIKKSLASLKDLISSNEQSDNKMPMVENREPDYHNVHDGNNIEKNLEQNQLLQSIQFTQDRKVFQNVLIVGQKQLDLISTNQTLEAHFAFILAHVGKVIAYELRAEHKQYFVRLVKFIDPKNVVMSIGDGWNDALMMQISDVSFELRQGDISNQKAEHALSSDLKSIQTQKSQVNSSKVMKKQQPKKAQTYGNHILNKDIIFPFRTTQFSQDDEKKKIITSFSFPNAGDLIIQDLHLIYHLMKSYSPKLFKQFQYIIFKSFYFSFLLFLFNLSSNWEFFSGNLQLKNSDIIFLQIILFIPRIIIYILLYDPTKSNMKLLEQFDKLYHNNKVQRQQLRVSSLFTNSLIESIIHFLLIFLTCVFSDINESFENLRLSIILQVIIVTHFKMFYSQELNVRFPNIVITCNIIFEIIASYLYLGVYLEYSSFTRSDLGEIFRNGQQMMCIIFNVIMCILFSYLYSEFRVVINDQLLNKFFNQIEIMSQQIKQIFESVRRKQSSHTLGDQSNKQSHSMNRVNSYHQLMFDKEWQQYIEVIAQLEHFLENQLTHIKKPFQLIKKIFKNVKIDKHIEQILNPAELSMSIDQGFSKTSLQFIDQGLQKNYDAQHSKYTLNSLRFNMGLITIPSLIICILSYSLNEPLSGEESYSENVATFRLFTLIICIIYIILSFALLREKFLVIMNQIMFLFIAVTLIFQIIYGWYKKIDFIALAPFISYFISLIPYKFIPSVFFSSFNLAQQYVWFAVHINQEIIKDQQQYLKEGQSTLFSVYLYICYFALIFTILGISLQNKYIEETDQKNQFLLKIQFQEEKSQRQDILGILLPEFIREDVILGKTNFSRDQEEASILFCDVSDFDKIMDREDYKIVSLLDNLFREFDELTFQYGLQKIETVGKTYMAAGGLKAVEKNLSKKITKSHHFIRMLIMSNKMHQVAAKSQWGDGYPVKLKIGVHIGPITAGVIGYHKPQFSLIGDTVNTTSRLCSNCEPGRSLFSDIIFEKISPFLENNTTDIDWAYEEFQFEAKGKGLLKSYYIAEFIENDFQKSQNIEYTSIDYDKQQQKVRQVVQTKRQKDRYKTKIFDLKPHFTDNEFDNAVDESQELRSPGDQNSGDMPKSLNFKKSIIEGDPFFDKKKNRKNSGNKVVSDEFKSQDSLHNEQNSKSVHKYPSNNTSYIQPISNNVSLINIQVQKNSELNGQNETSNMLSPSILKKREKNDRINGILNLKKSRPNSVQNSLILENGVEDQKRYPSNKSIPLNNTGIKVQMNDQKSINSLQMGDQQNPQEDDRSAIVAASTYKVNQDSENNRRFSKLKIIDPKGILKRQSSKVKEDLMEKSIMSDIGKNIQNIDQEESQSTSATDENEIEVLKYNWFLLANNHDQNHLFKNFESQQFQKHSFVFNIQLVIMLLLNFLMMTFRILILQNGLNWIFYSIDIISIVMAIIPVLSWEKLWKTHQLRTITLWVYLLSIISILGEYCYSYNGVFKIFDMLHIQIIAIMAIINKCLRFTDAIVFSFCLIISFQIIDIFKGAYCMSDIILITLPIIGFLSQKRQSTKRCLEFFNKNRSNDHQKHQEVRLLVHLLPSHIFDRFLRNPEDNSIFTEKFTQTTLLFADISGFTAYSSNKKPEQVVHMLKSLFTKFDHKCIKHNVFKLYTIGDCYIVMGFSDANKRDPPAEAKNVLEMGFSMIESLRQFRLEQKDPSDQNADIHMRIGIHIGDIIGGVIGKNVVRYDIYGKDVLLANKMESNGERGRILISDPLKQVIQEHFPDKFEFKSGPEVQVKSINIKMKSYFVDQTQKQD</sequence>
<evidence type="ECO:0000256" key="12">
    <source>
        <dbReference type="SAM" id="MobiDB-lite"/>
    </source>
</evidence>
<dbReference type="PANTHER" id="PTHR45627:SF12">
    <property type="entry name" value="ADENYLATE CYCLASE TYPE 2"/>
    <property type="match status" value="1"/>
</dbReference>
<feature type="transmembrane region" description="Helical" evidence="13">
    <location>
        <begin position="2389"/>
        <end position="2407"/>
    </location>
</feature>
<dbReference type="GO" id="GO:0035556">
    <property type="term" value="P:intracellular signal transduction"/>
    <property type="evidence" value="ECO:0007669"/>
    <property type="project" value="InterPro"/>
</dbReference>
<dbReference type="GO" id="GO:0007189">
    <property type="term" value="P:adenylate cyclase-activating G protein-coupled receptor signaling pathway"/>
    <property type="evidence" value="ECO:0007669"/>
    <property type="project" value="TreeGrafter"/>
</dbReference>
<feature type="transmembrane region" description="Helical" evidence="13">
    <location>
        <begin position="3012"/>
        <end position="3035"/>
    </location>
</feature>
<keyword evidence="4 13" id="KW-0812">Transmembrane</keyword>
<dbReference type="eggNOG" id="KOG3619">
    <property type="taxonomic scope" value="Eukaryota"/>
</dbReference>
<dbReference type="GO" id="GO:0004016">
    <property type="term" value="F:adenylate cyclase activity"/>
    <property type="evidence" value="ECO:0007669"/>
    <property type="project" value="UniProtKB-EC"/>
</dbReference>
<feature type="transmembrane region" description="Helical" evidence="13">
    <location>
        <begin position="3118"/>
        <end position="3138"/>
    </location>
</feature>
<dbReference type="InterPro" id="IPR023214">
    <property type="entry name" value="HAD_sf"/>
</dbReference>
<dbReference type="PANTHER" id="PTHR45627">
    <property type="entry name" value="ADENYLATE CYCLASE TYPE 1"/>
    <property type="match status" value="1"/>
</dbReference>
<proteinExistence type="predicted"/>
<accession>Q23DS0</accession>
<dbReference type="InterPro" id="IPR018303">
    <property type="entry name" value="ATPase_P-typ_P_site"/>
</dbReference>
<keyword evidence="11" id="KW-0456">Lyase</keyword>
<dbReference type="InterPro" id="IPR001054">
    <property type="entry name" value="A/G_cyclase"/>
</dbReference>
<keyword evidence="10 13" id="KW-0472">Membrane</keyword>